<dbReference type="AlphaFoldDB" id="A0A2W1JLM4"/>
<feature type="domain" description="DDH" evidence="7">
    <location>
        <begin position="95"/>
        <end position="244"/>
    </location>
</feature>
<dbReference type="Gene3D" id="3.90.1640.30">
    <property type="match status" value="1"/>
</dbReference>
<gene>
    <name evidence="10" type="primary">recJ_2</name>
    <name evidence="10" type="ORF">C1752_03942</name>
</gene>
<dbReference type="Pfam" id="PF01368">
    <property type="entry name" value="DHH"/>
    <property type="match status" value="1"/>
</dbReference>
<dbReference type="InterPro" id="IPR051673">
    <property type="entry name" value="SSDNA_exonuclease_RecJ"/>
</dbReference>
<feature type="domain" description="RecJ OB" evidence="9">
    <location>
        <begin position="481"/>
        <end position="589"/>
    </location>
</feature>
<evidence type="ECO:0000259" key="7">
    <source>
        <dbReference type="Pfam" id="PF01368"/>
    </source>
</evidence>
<keyword evidence="11" id="KW-1185">Reference proteome</keyword>
<evidence type="ECO:0000256" key="4">
    <source>
        <dbReference type="ARBA" id="ARBA00022801"/>
    </source>
</evidence>
<proteinExistence type="inferred from homology"/>
<evidence type="ECO:0000313" key="11">
    <source>
        <dbReference type="Proteomes" id="UP000248857"/>
    </source>
</evidence>
<evidence type="ECO:0000256" key="1">
    <source>
        <dbReference type="ARBA" id="ARBA00005915"/>
    </source>
</evidence>
<reference evidence="10 11" key="1">
    <citation type="journal article" date="2018" name="Sci. Rep.">
        <title>A novel species of the marine cyanobacterium Acaryochloris with a unique pigment content and lifestyle.</title>
        <authorList>
            <person name="Partensky F."/>
            <person name="Six C."/>
            <person name="Ratin M."/>
            <person name="Garczarek L."/>
            <person name="Vaulot D."/>
            <person name="Probert I."/>
            <person name="Calteau A."/>
            <person name="Gourvil P."/>
            <person name="Marie D."/>
            <person name="Grebert T."/>
            <person name="Bouchier C."/>
            <person name="Le Panse S."/>
            <person name="Gachenot M."/>
            <person name="Rodriguez F."/>
            <person name="Garrido J.L."/>
        </authorList>
    </citation>
    <scope>NUCLEOTIDE SEQUENCE [LARGE SCALE GENOMIC DNA]</scope>
    <source>
        <strain evidence="10 11">RCC1774</strain>
    </source>
</reference>
<dbReference type="GO" id="GO:0008409">
    <property type="term" value="F:5'-3' exonuclease activity"/>
    <property type="evidence" value="ECO:0007669"/>
    <property type="project" value="InterPro"/>
</dbReference>
<dbReference type="Proteomes" id="UP000248857">
    <property type="component" value="Unassembled WGS sequence"/>
</dbReference>
<name>A0A2W1JLM4_9CYAN</name>
<keyword evidence="4 10" id="KW-0378">Hydrolase</keyword>
<dbReference type="PANTHER" id="PTHR30255">
    <property type="entry name" value="SINGLE-STRANDED-DNA-SPECIFIC EXONUCLEASE RECJ"/>
    <property type="match status" value="1"/>
</dbReference>
<dbReference type="PANTHER" id="PTHR30255:SF2">
    <property type="entry name" value="SINGLE-STRANDED-DNA-SPECIFIC EXONUCLEASE RECJ"/>
    <property type="match status" value="1"/>
</dbReference>
<evidence type="ECO:0000313" key="10">
    <source>
        <dbReference type="EMBL" id="PZD72355.1"/>
    </source>
</evidence>
<protein>
    <recommendedName>
        <fullName evidence="2">Single-stranded-DNA-specific exonuclease RecJ</fullName>
    </recommendedName>
</protein>
<dbReference type="Pfam" id="PF02272">
    <property type="entry name" value="DHHA1"/>
    <property type="match status" value="1"/>
</dbReference>
<feature type="region of interest" description="Disordered" evidence="6">
    <location>
        <begin position="598"/>
        <end position="626"/>
    </location>
</feature>
<dbReference type="Gene3D" id="3.10.310.30">
    <property type="match status" value="1"/>
</dbReference>
<dbReference type="Pfam" id="PF17768">
    <property type="entry name" value="RecJ_OB"/>
    <property type="match status" value="1"/>
</dbReference>
<organism evidence="10 11">
    <name type="scientific">Acaryochloris thomasi RCC1774</name>
    <dbReference type="NCBI Taxonomy" id="1764569"/>
    <lineage>
        <taxon>Bacteria</taxon>
        <taxon>Bacillati</taxon>
        <taxon>Cyanobacteriota</taxon>
        <taxon>Cyanophyceae</taxon>
        <taxon>Acaryochloridales</taxon>
        <taxon>Acaryochloridaceae</taxon>
        <taxon>Acaryochloris</taxon>
        <taxon>Acaryochloris thomasi</taxon>
    </lineage>
</organism>
<keyword evidence="3" id="KW-0540">Nuclease</keyword>
<feature type="domain" description="DHHA1" evidence="8">
    <location>
        <begin position="370"/>
        <end position="467"/>
    </location>
</feature>
<evidence type="ECO:0000259" key="9">
    <source>
        <dbReference type="Pfam" id="PF17768"/>
    </source>
</evidence>
<dbReference type="InterPro" id="IPR001667">
    <property type="entry name" value="DDH_dom"/>
</dbReference>
<dbReference type="InterPro" id="IPR004610">
    <property type="entry name" value="RecJ"/>
</dbReference>
<comment type="caution">
    <text evidence="10">The sequence shown here is derived from an EMBL/GenBank/DDBJ whole genome shotgun (WGS) entry which is preliminary data.</text>
</comment>
<evidence type="ECO:0000256" key="2">
    <source>
        <dbReference type="ARBA" id="ARBA00019841"/>
    </source>
</evidence>
<evidence type="ECO:0000259" key="8">
    <source>
        <dbReference type="Pfam" id="PF02272"/>
    </source>
</evidence>
<evidence type="ECO:0000256" key="6">
    <source>
        <dbReference type="SAM" id="MobiDB-lite"/>
    </source>
</evidence>
<dbReference type="InterPro" id="IPR038763">
    <property type="entry name" value="DHH_sf"/>
</dbReference>
<dbReference type="SUPFAM" id="SSF64182">
    <property type="entry name" value="DHH phosphoesterases"/>
    <property type="match status" value="1"/>
</dbReference>
<sequence length="812" mass="90758">MTLAGKQQEREAKLPQQRWQIASPKVEQVGHVAQCTGLFPLLAQVLVNQGIVTSEMAQAYLEPESLSLPDPVEEFPDLTMSLELLEDAIATQKEIIICGDYDADGMTSTALLLRALGALGGQVNYAIPSRMSEGYGINERIVDDCAADGVKLILTVDNGIAAPKPVAKARELGIDVIITDHHELPPELPPANAILNPKLIRMDSPYQGLAGVGVAYILAVSLAKKMEKSQALIAPLLELFTLGTIADLAPLVGVNRRWLQRGLKLLPHSKLAGVQALIQVAGCNDPSQQKTLKPEAIGFRLGPRINAVGRIADPQTVIELLTTDDRATALDRAMQCEQANRERQRLCTEIEQSAIELVEGLQSGDRPQQQRVLVLVEPSWHHGVIGIVASRLVERYGVPVFLGTYEDEARTHIRGSARGIPEFDVFAALQYCEDLLGRFGGHRAAGGFSMQVDQLEFLRSRLSQFAHEELQPHHLKPLVQIDAQANFSQINWDLFYQIDRLHPCGIGNREPVFWTPQVRVLEQRQVGADKTHLKLTLAQVEASNPEERVIKQVMAWRWGEYYPLPDWIDVAYRLRENNWRGEQTLELELLGARVSRVPPPERCEEPEALLSRPAEAQAVEDADKEAEEDCPQPLQEPTLICAEPSKPLPLPSWDSLETLESLQVEGNLLVYGDQRPYISRQQIKGGIEYDRPTQPCQTLLLWTLPPSVVHLKWLLALGRPQRVYIHGKLPRETEVTALRSHLKYELIKSMGNRVNLLELGQKWWVSPSVLVAIMRELGYTCPSFPKTGDLEQELKQLEQWYRSSARQVAQQI</sequence>
<keyword evidence="5 10" id="KW-0269">Exonuclease</keyword>
<dbReference type="EMBL" id="PQWO01000011">
    <property type="protein sequence ID" value="PZD72355.1"/>
    <property type="molecule type" value="Genomic_DNA"/>
</dbReference>
<accession>A0A2W1JLM4</accession>
<evidence type="ECO:0000256" key="3">
    <source>
        <dbReference type="ARBA" id="ARBA00022722"/>
    </source>
</evidence>
<dbReference type="NCBIfam" id="TIGR00644">
    <property type="entry name" value="recJ"/>
    <property type="match status" value="1"/>
</dbReference>
<dbReference type="GO" id="GO:0006281">
    <property type="term" value="P:DNA repair"/>
    <property type="evidence" value="ECO:0007669"/>
    <property type="project" value="InterPro"/>
</dbReference>
<comment type="similarity">
    <text evidence="1">Belongs to the RecJ family.</text>
</comment>
<dbReference type="InterPro" id="IPR003156">
    <property type="entry name" value="DHHA1_dom"/>
</dbReference>
<dbReference type="OrthoDB" id="9809852at2"/>
<evidence type="ECO:0000256" key="5">
    <source>
        <dbReference type="ARBA" id="ARBA00022839"/>
    </source>
</evidence>
<dbReference type="InterPro" id="IPR041122">
    <property type="entry name" value="RecJ_OB"/>
</dbReference>
<dbReference type="RefSeq" id="WP_110987324.1">
    <property type="nucleotide sequence ID" value="NZ_CAWNWM010000011.1"/>
</dbReference>
<dbReference type="GO" id="GO:0006310">
    <property type="term" value="P:DNA recombination"/>
    <property type="evidence" value="ECO:0007669"/>
    <property type="project" value="InterPro"/>
</dbReference>
<dbReference type="GO" id="GO:0003676">
    <property type="term" value="F:nucleic acid binding"/>
    <property type="evidence" value="ECO:0007669"/>
    <property type="project" value="InterPro"/>
</dbReference>